<dbReference type="eggNOG" id="ENOG502S7CZ">
    <property type="taxonomic scope" value="Eukaryota"/>
</dbReference>
<evidence type="ECO:0000313" key="1">
    <source>
        <dbReference type="EMBL" id="EDO32217.1"/>
    </source>
</evidence>
<organism evidence="1 2">
    <name type="scientific">Nematostella vectensis</name>
    <name type="common">Starlet sea anemone</name>
    <dbReference type="NCBI Taxonomy" id="45351"/>
    <lineage>
        <taxon>Eukaryota</taxon>
        <taxon>Metazoa</taxon>
        <taxon>Cnidaria</taxon>
        <taxon>Anthozoa</taxon>
        <taxon>Hexacorallia</taxon>
        <taxon>Actiniaria</taxon>
        <taxon>Edwardsiidae</taxon>
        <taxon>Nematostella</taxon>
    </lineage>
</organism>
<gene>
    <name evidence="1" type="ORF">NEMVEDRAFT_v1g247680</name>
</gene>
<reference evidence="1 2" key="1">
    <citation type="journal article" date="2007" name="Science">
        <title>Sea anemone genome reveals ancestral eumetazoan gene repertoire and genomic organization.</title>
        <authorList>
            <person name="Putnam N.H."/>
            <person name="Srivastava M."/>
            <person name="Hellsten U."/>
            <person name="Dirks B."/>
            <person name="Chapman J."/>
            <person name="Salamov A."/>
            <person name="Terry A."/>
            <person name="Shapiro H."/>
            <person name="Lindquist E."/>
            <person name="Kapitonov V.V."/>
            <person name="Jurka J."/>
            <person name="Genikhovich G."/>
            <person name="Grigoriev I.V."/>
            <person name="Lucas S.M."/>
            <person name="Steele R.E."/>
            <person name="Finnerty J.R."/>
            <person name="Technau U."/>
            <person name="Martindale M.Q."/>
            <person name="Rokhsar D.S."/>
        </authorList>
    </citation>
    <scope>NUCLEOTIDE SEQUENCE [LARGE SCALE GENOMIC DNA]</scope>
    <source>
        <strain evidence="2">CH2 X CH6</strain>
    </source>
</reference>
<dbReference type="EMBL" id="DS469841">
    <property type="protein sequence ID" value="EDO32217.1"/>
    <property type="molecule type" value="Genomic_DNA"/>
</dbReference>
<dbReference type="PhylomeDB" id="A7SVQ6"/>
<dbReference type="HOGENOM" id="CLU_457336_0_0_1"/>
<dbReference type="Proteomes" id="UP000001593">
    <property type="component" value="Unassembled WGS sequence"/>
</dbReference>
<dbReference type="AlphaFoldDB" id="A7SVQ6"/>
<protein>
    <submittedName>
        <fullName evidence="1">Uncharacterized protein</fullName>
    </submittedName>
</protein>
<accession>A7SVQ6</accession>
<dbReference type="InParanoid" id="A7SVQ6"/>
<keyword evidence="2" id="KW-1185">Reference proteome</keyword>
<name>A7SVQ6_NEMVE</name>
<sequence length="597" mass="68246">MSENTATPRSFHLYNCDNTYDLDSVEKLIKAVAGEVQVHQTYFPLPRMTQLSQELEGKTMDCAVFVVHAYESILSINQDRTDGIGYTKVYRALLRATVNKGPSLQVFAWTSRKLRPIHDYMNLLSCSLEEEGRVLIVIGGDDNYKTQEERDTSVLSQWARGKVSSQFKEEYMNGSRSFIFSWDKHHHPIHEDALQHFLDPKIFVPKPRPTPLPFNKGPSLQLFTWTSRKETLDIVHNFMSSAYNNLSLPGPPDAPPVPFDGFLSHLIKAKLDYAVAAVEMVQIERVVKDSNLRNLWRTRLESLARYIGKKAIILVCDDEANTGQMTSEGVLDVIQHIMSPNEANDKLLVMSWFMKPGVIHMDALMDILRYHGDVRSEHIRQGGGGGHGRDEYEEYRKQVEIERQIQDAIRDEQKKKYRAAQYQHESLPCTTDYQDLRKGGPGSEKLSSAQPKLCYRALLQHGRVAECLVRDPPTFKVPQEMLQDAPRLNLDKAQTLEIWDLGGKLIRTERIFDEFHRVLRYRATIEYGKLAYPDHVYPPGSQPPQYMLDDMISRHSQVPKAVLTIWENGQGGLSPAVETGFRSWLSEIFAKTLVKQA</sequence>
<proteinExistence type="predicted"/>
<evidence type="ECO:0000313" key="2">
    <source>
        <dbReference type="Proteomes" id="UP000001593"/>
    </source>
</evidence>